<comment type="caution">
    <text evidence="4">The sequence shown here is derived from an EMBL/GenBank/DDBJ whole genome shotgun (WGS) entry which is preliminary data.</text>
</comment>
<keyword evidence="1" id="KW-0597">Phosphoprotein</keyword>
<sequence>MVTEEPGVPGPRHVDRGLADDDALLGDEDEEEYAPTPQDWPEEVLRPRTQVPPGPARPCWRCAFPVPSGTSVCPECLESARHLRLVGTRPQLDIRHGEGPPLRLGRHPVWARPEVATALRCEEDVSRCHATIRLAPDGTLWLTENPAGTSNGTYVNNERIPQGTRVPLHDGDVIGLGRRVALTVLLTDP</sequence>
<protein>
    <recommendedName>
        <fullName evidence="3">FHA domain-containing protein</fullName>
    </recommendedName>
</protein>
<dbReference type="Pfam" id="PF00498">
    <property type="entry name" value="FHA"/>
    <property type="match status" value="1"/>
</dbReference>
<dbReference type="InterPro" id="IPR000253">
    <property type="entry name" value="FHA_dom"/>
</dbReference>
<dbReference type="AlphaFoldDB" id="A0A918FHL8"/>
<dbReference type="CDD" id="cd00060">
    <property type="entry name" value="FHA"/>
    <property type="match status" value="1"/>
</dbReference>
<proteinExistence type="predicted"/>
<keyword evidence="5" id="KW-1185">Reference proteome</keyword>
<dbReference type="SUPFAM" id="SSF49879">
    <property type="entry name" value="SMAD/FHA domain"/>
    <property type="match status" value="1"/>
</dbReference>
<dbReference type="SMART" id="SM00240">
    <property type="entry name" value="FHA"/>
    <property type="match status" value="1"/>
</dbReference>
<accession>A0A918FHL8</accession>
<evidence type="ECO:0000256" key="2">
    <source>
        <dbReference type="SAM" id="MobiDB-lite"/>
    </source>
</evidence>
<feature type="compositionally biased region" description="Acidic residues" evidence="2">
    <location>
        <begin position="20"/>
        <end position="33"/>
    </location>
</feature>
<dbReference type="InterPro" id="IPR008984">
    <property type="entry name" value="SMAD_FHA_dom_sf"/>
</dbReference>
<reference evidence="4" key="2">
    <citation type="submission" date="2020-09" db="EMBL/GenBank/DDBJ databases">
        <authorList>
            <person name="Sun Q."/>
            <person name="Ohkuma M."/>
        </authorList>
    </citation>
    <scope>NUCLEOTIDE SEQUENCE</scope>
    <source>
        <strain evidence="4">JCM 4346</strain>
    </source>
</reference>
<evidence type="ECO:0000259" key="3">
    <source>
        <dbReference type="PROSITE" id="PS50006"/>
    </source>
</evidence>
<dbReference type="PROSITE" id="PS50006">
    <property type="entry name" value="FHA_DOMAIN"/>
    <property type="match status" value="1"/>
</dbReference>
<feature type="domain" description="FHA" evidence="3">
    <location>
        <begin position="102"/>
        <end position="160"/>
    </location>
</feature>
<evidence type="ECO:0000313" key="5">
    <source>
        <dbReference type="Proteomes" id="UP000658320"/>
    </source>
</evidence>
<gene>
    <name evidence="4" type="ORF">GCM10010251_62840</name>
</gene>
<name>A0A918FHL8_9ACTN</name>
<feature type="region of interest" description="Disordered" evidence="2">
    <location>
        <begin position="1"/>
        <end position="53"/>
    </location>
</feature>
<dbReference type="Proteomes" id="UP000658320">
    <property type="component" value="Unassembled WGS sequence"/>
</dbReference>
<evidence type="ECO:0000256" key="1">
    <source>
        <dbReference type="ARBA" id="ARBA00022553"/>
    </source>
</evidence>
<dbReference type="Gene3D" id="2.60.200.20">
    <property type="match status" value="1"/>
</dbReference>
<reference evidence="4" key="1">
    <citation type="journal article" date="2014" name="Int. J. Syst. Evol. Microbiol.">
        <title>Complete genome sequence of Corynebacterium casei LMG S-19264T (=DSM 44701T), isolated from a smear-ripened cheese.</title>
        <authorList>
            <consortium name="US DOE Joint Genome Institute (JGI-PGF)"/>
            <person name="Walter F."/>
            <person name="Albersmeier A."/>
            <person name="Kalinowski J."/>
            <person name="Ruckert C."/>
        </authorList>
    </citation>
    <scope>NUCLEOTIDE SEQUENCE</scope>
    <source>
        <strain evidence="4">JCM 4346</strain>
    </source>
</reference>
<dbReference type="EMBL" id="BMSX01000017">
    <property type="protein sequence ID" value="GGR37832.1"/>
    <property type="molecule type" value="Genomic_DNA"/>
</dbReference>
<evidence type="ECO:0000313" key="4">
    <source>
        <dbReference type="EMBL" id="GGR37832.1"/>
    </source>
</evidence>
<organism evidence="4 5">
    <name type="scientific">Streptomyces aurantiogriseus</name>
    <dbReference type="NCBI Taxonomy" id="66870"/>
    <lineage>
        <taxon>Bacteria</taxon>
        <taxon>Bacillati</taxon>
        <taxon>Actinomycetota</taxon>
        <taxon>Actinomycetes</taxon>
        <taxon>Kitasatosporales</taxon>
        <taxon>Streptomycetaceae</taxon>
        <taxon>Streptomyces</taxon>
    </lineage>
</organism>